<dbReference type="AlphaFoldDB" id="A0A4Z2HP09"/>
<feature type="compositionally biased region" description="Polar residues" evidence="1">
    <location>
        <begin position="1"/>
        <end position="14"/>
    </location>
</feature>
<keyword evidence="3" id="KW-1185">Reference proteome</keyword>
<evidence type="ECO:0000256" key="1">
    <source>
        <dbReference type="SAM" id="MobiDB-lite"/>
    </source>
</evidence>
<evidence type="ECO:0000313" key="2">
    <source>
        <dbReference type="EMBL" id="TNN67301.1"/>
    </source>
</evidence>
<feature type="region of interest" description="Disordered" evidence="1">
    <location>
        <begin position="1"/>
        <end position="36"/>
    </location>
</feature>
<comment type="caution">
    <text evidence="2">The sequence shown here is derived from an EMBL/GenBank/DDBJ whole genome shotgun (WGS) entry which is preliminary data.</text>
</comment>
<gene>
    <name evidence="2" type="ORF">EYF80_022408</name>
</gene>
<sequence>MQCTLEQLSSTPGPRSNVGLRAPSSGPRRSCFPSRQSNSLHLPLITSLVPHYLHLVFMPVSPVAFPSLVPVY</sequence>
<evidence type="ECO:0000313" key="3">
    <source>
        <dbReference type="Proteomes" id="UP000314294"/>
    </source>
</evidence>
<protein>
    <submittedName>
        <fullName evidence="2">Uncharacterized protein</fullName>
    </submittedName>
</protein>
<proteinExistence type="predicted"/>
<dbReference type="EMBL" id="SRLO01000205">
    <property type="protein sequence ID" value="TNN67301.1"/>
    <property type="molecule type" value="Genomic_DNA"/>
</dbReference>
<organism evidence="2 3">
    <name type="scientific">Liparis tanakae</name>
    <name type="common">Tanaka's snailfish</name>
    <dbReference type="NCBI Taxonomy" id="230148"/>
    <lineage>
        <taxon>Eukaryota</taxon>
        <taxon>Metazoa</taxon>
        <taxon>Chordata</taxon>
        <taxon>Craniata</taxon>
        <taxon>Vertebrata</taxon>
        <taxon>Euteleostomi</taxon>
        <taxon>Actinopterygii</taxon>
        <taxon>Neopterygii</taxon>
        <taxon>Teleostei</taxon>
        <taxon>Neoteleostei</taxon>
        <taxon>Acanthomorphata</taxon>
        <taxon>Eupercaria</taxon>
        <taxon>Perciformes</taxon>
        <taxon>Cottioidei</taxon>
        <taxon>Cottales</taxon>
        <taxon>Liparidae</taxon>
        <taxon>Liparis</taxon>
    </lineage>
</organism>
<accession>A0A4Z2HP09</accession>
<reference evidence="2 3" key="1">
    <citation type="submission" date="2019-03" db="EMBL/GenBank/DDBJ databases">
        <title>First draft genome of Liparis tanakae, snailfish: a comprehensive survey of snailfish specific genes.</title>
        <authorList>
            <person name="Kim W."/>
            <person name="Song I."/>
            <person name="Jeong J.-H."/>
            <person name="Kim D."/>
            <person name="Kim S."/>
            <person name="Ryu S."/>
            <person name="Song J.Y."/>
            <person name="Lee S.K."/>
        </authorList>
    </citation>
    <scope>NUCLEOTIDE SEQUENCE [LARGE SCALE GENOMIC DNA]</scope>
    <source>
        <tissue evidence="2">Muscle</tissue>
    </source>
</reference>
<name>A0A4Z2HP09_9TELE</name>
<dbReference type="Proteomes" id="UP000314294">
    <property type="component" value="Unassembled WGS sequence"/>
</dbReference>